<dbReference type="InterPro" id="IPR019196">
    <property type="entry name" value="ABC_transp_unknown"/>
</dbReference>
<feature type="coiled-coil region" evidence="6">
    <location>
        <begin position="731"/>
        <end position="758"/>
    </location>
</feature>
<dbReference type="PANTHER" id="PTHR30294:SF29">
    <property type="entry name" value="MULTIDRUG ABC TRANSPORTER PERMEASE YBHS-RELATED"/>
    <property type="match status" value="1"/>
</dbReference>
<evidence type="ECO:0000256" key="1">
    <source>
        <dbReference type="ARBA" id="ARBA00004651"/>
    </source>
</evidence>
<feature type="transmembrane region" description="Helical" evidence="7">
    <location>
        <begin position="20"/>
        <end position="39"/>
    </location>
</feature>
<dbReference type="KEGG" id="puo:RZN69_10795"/>
<evidence type="ECO:0000256" key="5">
    <source>
        <dbReference type="ARBA" id="ARBA00023136"/>
    </source>
</evidence>
<evidence type="ECO:0000256" key="7">
    <source>
        <dbReference type="SAM" id="Phobius"/>
    </source>
</evidence>
<proteinExistence type="predicted"/>
<dbReference type="PANTHER" id="PTHR30294">
    <property type="entry name" value="MEMBRANE COMPONENT OF ABC TRANSPORTER YHHJ-RELATED"/>
    <property type="match status" value="1"/>
</dbReference>
<feature type="transmembrane region" description="Helical" evidence="7">
    <location>
        <begin position="216"/>
        <end position="236"/>
    </location>
</feature>
<keyword evidence="2" id="KW-1003">Cell membrane</keyword>
<dbReference type="AlphaFoldDB" id="A0AAQ3QY89"/>
<evidence type="ECO:0000256" key="6">
    <source>
        <dbReference type="SAM" id="Coils"/>
    </source>
</evidence>
<protein>
    <submittedName>
        <fullName evidence="10">Gldg family protein</fullName>
    </submittedName>
</protein>
<keyword evidence="5 7" id="KW-0472">Membrane</keyword>
<evidence type="ECO:0000256" key="4">
    <source>
        <dbReference type="ARBA" id="ARBA00022989"/>
    </source>
</evidence>
<dbReference type="Pfam" id="PF12679">
    <property type="entry name" value="ABC2_membrane_2"/>
    <property type="match status" value="1"/>
</dbReference>
<dbReference type="EMBL" id="CP136920">
    <property type="protein sequence ID" value="WOO43575.1"/>
    <property type="molecule type" value="Genomic_DNA"/>
</dbReference>
<dbReference type="Proteomes" id="UP001304300">
    <property type="component" value="Chromosome"/>
</dbReference>
<organism evidence="10 11">
    <name type="scientific">Rubellicoccus peritrichatus</name>
    <dbReference type="NCBI Taxonomy" id="3080537"/>
    <lineage>
        <taxon>Bacteria</taxon>
        <taxon>Pseudomonadati</taxon>
        <taxon>Verrucomicrobiota</taxon>
        <taxon>Opitutia</taxon>
        <taxon>Puniceicoccales</taxon>
        <taxon>Cerasicoccaceae</taxon>
        <taxon>Rubellicoccus</taxon>
    </lineage>
</organism>
<feature type="domain" description="ABC-type uncharacterised transport system" evidence="8">
    <location>
        <begin position="412"/>
        <end position="695"/>
    </location>
</feature>
<reference evidence="10 11" key="1">
    <citation type="submission" date="2023-10" db="EMBL/GenBank/DDBJ databases">
        <title>Rubellicoccus peritrichatus gen. nov., sp. nov., isolated from an algae of coral reef tank.</title>
        <authorList>
            <person name="Luo J."/>
        </authorList>
    </citation>
    <scope>NUCLEOTIDE SEQUENCE [LARGE SCALE GENOMIC DNA]</scope>
    <source>
        <strain evidence="10 11">CR14</strain>
    </source>
</reference>
<dbReference type="GO" id="GO:0140359">
    <property type="term" value="F:ABC-type transporter activity"/>
    <property type="evidence" value="ECO:0007669"/>
    <property type="project" value="InterPro"/>
</dbReference>
<evidence type="ECO:0000256" key="3">
    <source>
        <dbReference type="ARBA" id="ARBA00022692"/>
    </source>
</evidence>
<feature type="transmembrane region" description="Helical" evidence="7">
    <location>
        <begin position="805"/>
        <end position="827"/>
    </location>
</feature>
<dbReference type="InterPro" id="IPR051449">
    <property type="entry name" value="ABC-2_transporter_component"/>
</dbReference>
<dbReference type="Pfam" id="PF23357">
    <property type="entry name" value="DUF7088"/>
    <property type="match status" value="1"/>
</dbReference>
<feature type="domain" description="DUF7088" evidence="9">
    <location>
        <begin position="277"/>
        <end position="372"/>
    </location>
</feature>
<evidence type="ECO:0000259" key="8">
    <source>
        <dbReference type="Pfam" id="PF09822"/>
    </source>
</evidence>
<feature type="transmembrane region" description="Helical" evidence="7">
    <location>
        <begin position="248"/>
        <end position="268"/>
    </location>
</feature>
<evidence type="ECO:0000313" key="11">
    <source>
        <dbReference type="Proteomes" id="UP001304300"/>
    </source>
</evidence>
<name>A0AAQ3QY89_9BACT</name>
<keyword evidence="6" id="KW-0175">Coiled coil</keyword>
<keyword evidence="4 7" id="KW-1133">Transmembrane helix</keyword>
<keyword evidence="3 7" id="KW-0812">Transmembrane</keyword>
<evidence type="ECO:0000313" key="10">
    <source>
        <dbReference type="EMBL" id="WOO43575.1"/>
    </source>
</evidence>
<sequence length="840" mass="95198">MRIFLSLLAREFFGYFRSPIAYVILALFVVGLAVMTWFFGNFFEHNEASLWIFFLHVPTVFLFLAPAVGMRLWSEEKNAGTHELLLTYPVSTFTVVAAKFMASWLFLVFALFLTAGMPLTIAYLGDPDWGLVVTGYLASILLAGSYLGFCMFASSLTKNQVISFVFGFLLCFLLMFLGLSIFNEYLRNIGLPIGVVDFIAGFSTTPHFTNFVKGIIFFRDIIFFVVVIACGLWMNVEVVSVRPRKKKLLSLMLMFYGAVIIIAGSRYIPWKFDATAHKAYTLSQGTKDLLKEIDRPITLNYYFSRSTSDVALQVKNFALLVEELLKQYAKEADGMITLKIFDPKIDSDEEMMARRSNIQGHTLQNGEPFYFGLEIIQSERNERIPAFYPKQELYLEHYLSKAIYEVQLVDKPTLGVFTKLPLFEQKRESGGMGPTFFGLLDELEYRYQMLPLADDVIPDKVDCLLLLHPGDASEARLQAIQAFVLQGKPVAFVLDPLSNVERDLMPIEERINVAHTFSSDVFALFEPWGIEYDASLMVGDGELLTEVLADEDRQPLYFPWWITVTDFTESIPGFEVLRRVTWVEGGSIALAEGSSLKLEPLLETSLQSGQETSEASNRFSDRRLASLFESDGKNRYLAGIVSGVFPRSDTGNQVAEEEGRILLFADSDFLADAFSMTVDNEGELVPYNDNIAFFMAALGHLNGNEDAVSIRPGGFSARPFSRIEKKREYAHAAHAERLAGLKEEMDVVQENLKVAKEEQAEARVLIQTPEMIDRIAAFEEQERTILSEMRKIRESFREEVEREKFVLQTLNLVVVPIILFVWAFLYLHNRIRKSRSSGVS</sequence>
<evidence type="ECO:0000259" key="9">
    <source>
        <dbReference type="Pfam" id="PF23357"/>
    </source>
</evidence>
<dbReference type="InterPro" id="IPR055396">
    <property type="entry name" value="DUF7088"/>
</dbReference>
<dbReference type="RefSeq" id="WP_317836136.1">
    <property type="nucleotide sequence ID" value="NZ_CP136920.1"/>
</dbReference>
<feature type="transmembrane region" description="Helical" evidence="7">
    <location>
        <begin position="161"/>
        <end position="182"/>
    </location>
</feature>
<comment type="subcellular location">
    <subcellularLocation>
        <location evidence="1">Cell membrane</location>
        <topology evidence="1">Multi-pass membrane protein</topology>
    </subcellularLocation>
</comment>
<dbReference type="Pfam" id="PF09822">
    <property type="entry name" value="ABC_transp_aux"/>
    <property type="match status" value="1"/>
</dbReference>
<feature type="transmembrane region" description="Helical" evidence="7">
    <location>
        <begin position="129"/>
        <end position="149"/>
    </location>
</feature>
<dbReference type="GO" id="GO:0005886">
    <property type="term" value="C:plasma membrane"/>
    <property type="evidence" value="ECO:0007669"/>
    <property type="project" value="UniProtKB-SubCell"/>
</dbReference>
<evidence type="ECO:0000256" key="2">
    <source>
        <dbReference type="ARBA" id="ARBA00022475"/>
    </source>
</evidence>
<keyword evidence="11" id="KW-1185">Reference proteome</keyword>
<accession>A0AAQ3QY89</accession>
<feature type="transmembrane region" description="Helical" evidence="7">
    <location>
        <begin position="51"/>
        <end position="73"/>
    </location>
</feature>
<gene>
    <name evidence="10" type="ORF">RZN69_10795</name>
</gene>
<feature type="transmembrane region" description="Helical" evidence="7">
    <location>
        <begin position="85"/>
        <end position="117"/>
    </location>
</feature>